<keyword evidence="1" id="KW-1133">Transmembrane helix</keyword>
<protein>
    <submittedName>
        <fullName evidence="2">Uncharacterized protein</fullName>
    </submittedName>
</protein>
<dbReference type="KEGG" id="bdw:94336409"/>
<dbReference type="RefSeq" id="XP_067803704.1">
    <property type="nucleotide sequence ID" value="XM_067947140.1"/>
</dbReference>
<dbReference type="Proteomes" id="UP001214638">
    <property type="component" value="Unassembled WGS sequence"/>
</dbReference>
<organism evidence="2 3">
    <name type="scientific">Babesia duncani</name>
    <dbReference type="NCBI Taxonomy" id="323732"/>
    <lineage>
        <taxon>Eukaryota</taxon>
        <taxon>Sar</taxon>
        <taxon>Alveolata</taxon>
        <taxon>Apicomplexa</taxon>
        <taxon>Aconoidasida</taxon>
        <taxon>Piroplasmida</taxon>
        <taxon>Babesiidae</taxon>
        <taxon>Babesia</taxon>
    </lineage>
</organism>
<dbReference type="GeneID" id="94336409"/>
<evidence type="ECO:0000256" key="1">
    <source>
        <dbReference type="SAM" id="Phobius"/>
    </source>
</evidence>
<dbReference type="EMBL" id="JALLKP010000002">
    <property type="protein sequence ID" value="KAK2196862.1"/>
    <property type="molecule type" value="Genomic_DNA"/>
</dbReference>
<name>A0AAD9PLZ2_9APIC</name>
<accession>A0AAD9PLZ2</accession>
<keyword evidence="1" id="KW-0812">Transmembrane</keyword>
<evidence type="ECO:0000313" key="3">
    <source>
        <dbReference type="Proteomes" id="UP001214638"/>
    </source>
</evidence>
<proteinExistence type="predicted"/>
<gene>
    <name evidence="2" type="ORF">BdWA1_002111</name>
</gene>
<evidence type="ECO:0000313" key="2">
    <source>
        <dbReference type="EMBL" id="KAK2196862.1"/>
    </source>
</evidence>
<sequence>MLQAYNEAIEATNTKRSDEIEIEILENDATNCHDAINIIKELMLDKPKGLKHAYKYIDEHFITSRIITLANSAEDIVNKYLRDAINAENLQRVDVITKTMGQEFEKALALLNGYSNSLLNKFEQEGVKVDKRFKRNLTDELRLVAYRPNSKAIPESIITSDLWIKKEISYALIHHLGLVYLVVPLVLVSLF</sequence>
<keyword evidence="3" id="KW-1185">Reference proteome</keyword>
<feature type="transmembrane region" description="Helical" evidence="1">
    <location>
        <begin position="170"/>
        <end position="190"/>
    </location>
</feature>
<keyword evidence="1" id="KW-0472">Membrane</keyword>
<dbReference type="AlphaFoldDB" id="A0AAD9PLZ2"/>
<reference evidence="2" key="1">
    <citation type="journal article" date="2023" name="Nat. Microbiol.">
        <title>Babesia duncani multi-omics identifies virulence factors and drug targets.</title>
        <authorList>
            <person name="Singh P."/>
            <person name="Lonardi S."/>
            <person name="Liang Q."/>
            <person name="Vydyam P."/>
            <person name="Khabirova E."/>
            <person name="Fang T."/>
            <person name="Gihaz S."/>
            <person name="Thekkiniath J."/>
            <person name="Munshi M."/>
            <person name="Abel S."/>
            <person name="Ciampossin L."/>
            <person name="Batugedara G."/>
            <person name="Gupta M."/>
            <person name="Lu X.M."/>
            <person name="Lenz T."/>
            <person name="Chakravarty S."/>
            <person name="Cornillot E."/>
            <person name="Hu Y."/>
            <person name="Ma W."/>
            <person name="Gonzalez L.M."/>
            <person name="Sanchez S."/>
            <person name="Estrada K."/>
            <person name="Sanchez-Flores A."/>
            <person name="Montero E."/>
            <person name="Harb O.S."/>
            <person name="Le Roch K.G."/>
            <person name="Mamoun C.B."/>
        </authorList>
    </citation>
    <scope>NUCLEOTIDE SEQUENCE</scope>
    <source>
        <strain evidence="2">WA1</strain>
    </source>
</reference>
<comment type="caution">
    <text evidence="2">The sequence shown here is derived from an EMBL/GenBank/DDBJ whole genome shotgun (WGS) entry which is preliminary data.</text>
</comment>